<dbReference type="RefSeq" id="WP_047133226.1">
    <property type="nucleotide sequence ID" value="NZ_CZVI01000013.1"/>
</dbReference>
<protein>
    <submittedName>
        <fullName evidence="6">ArsR family transcriptional regulator</fullName>
    </submittedName>
</protein>
<dbReference type="PRINTS" id="PR00778">
    <property type="entry name" value="HTHARSR"/>
</dbReference>
<dbReference type="PROSITE" id="PS50987">
    <property type="entry name" value="HTH_ARSR_2"/>
    <property type="match status" value="1"/>
</dbReference>
<reference evidence="5 8" key="1">
    <citation type="submission" date="2015-11" db="EMBL/GenBank/DDBJ databases">
        <authorList>
            <person name="Varghese N."/>
        </authorList>
    </citation>
    <scope>NUCLEOTIDE SEQUENCE [LARGE SCALE GENOMIC DNA]</scope>
    <source>
        <strain evidence="5 8">JGI-8</strain>
    </source>
</reference>
<evidence type="ECO:0000259" key="4">
    <source>
        <dbReference type="PROSITE" id="PS50987"/>
    </source>
</evidence>
<dbReference type="EMBL" id="FAOP01000015">
    <property type="protein sequence ID" value="CUU09241.1"/>
    <property type="molecule type" value="Genomic_DNA"/>
</dbReference>
<accession>A0A0P1LDN5</accession>
<name>A0A0N7MQ95_9BACT</name>
<dbReference type="STRING" id="1633631.GCA_001442925_02305"/>
<evidence type="ECO:0000256" key="2">
    <source>
        <dbReference type="ARBA" id="ARBA00023125"/>
    </source>
</evidence>
<evidence type="ECO:0000313" key="5">
    <source>
        <dbReference type="EMBL" id="CUS87678.1"/>
    </source>
</evidence>
<gene>
    <name evidence="6" type="ORF">JGI4_02316</name>
    <name evidence="5" type="ORF">JGI8_01127</name>
</gene>
<dbReference type="GO" id="GO:0003677">
    <property type="term" value="F:DNA binding"/>
    <property type="evidence" value="ECO:0007669"/>
    <property type="project" value="UniProtKB-KW"/>
</dbReference>
<dbReference type="SUPFAM" id="SSF46785">
    <property type="entry name" value="Winged helix' DNA-binding domain"/>
    <property type="match status" value="1"/>
</dbReference>
<dbReference type="Proteomes" id="UP000182011">
    <property type="component" value="Unassembled WGS sequence"/>
</dbReference>
<organism evidence="6 7">
    <name type="scientific">Candidatus Kryptonium thompsonii</name>
    <dbReference type="NCBI Taxonomy" id="1633631"/>
    <lineage>
        <taxon>Bacteria</taxon>
        <taxon>Pseudomonadati</taxon>
        <taxon>Candidatus Kryptoniota</taxon>
        <taxon>Candidatus Kryptonium</taxon>
    </lineage>
</organism>
<dbReference type="Gene3D" id="1.10.10.10">
    <property type="entry name" value="Winged helix-like DNA-binding domain superfamily/Winged helix DNA-binding domain"/>
    <property type="match status" value="1"/>
</dbReference>
<accession>A0A0P1M3Z7</accession>
<evidence type="ECO:0000313" key="6">
    <source>
        <dbReference type="EMBL" id="CUU09241.1"/>
    </source>
</evidence>
<dbReference type="EMBL" id="CZVI01000013">
    <property type="protein sequence ID" value="CUS87678.1"/>
    <property type="molecule type" value="Genomic_DNA"/>
</dbReference>
<evidence type="ECO:0000256" key="1">
    <source>
        <dbReference type="ARBA" id="ARBA00023015"/>
    </source>
</evidence>
<sequence length="135" mass="15934">MRKYTEILKAISDEKRLRILRTLIKSKTGMCVCELMDTLGEQPYNISRNLKILQFLGLVEGRREGKWVVYSAVQSRDEFLKYVIKAIDSIPNEFFREDDLRMKLRLNLRQAGRCVYGVNSRAWNEAVKKIYKQIL</sequence>
<accession>A0A0N7MQ95</accession>
<dbReference type="OrthoDB" id="9790747at2"/>
<accession>A0A0P1L7I7</accession>
<accession>A0A0P1MK10</accession>
<accession>A0A0P1LZD5</accession>
<dbReference type="InterPro" id="IPR011991">
    <property type="entry name" value="ArsR-like_HTH"/>
</dbReference>
<reference evidence="6 7" key="2">
    <citation type="submission" date="2015-11" db="EMBL/GenBank/DDBJ databases">
        <authorList>
            <person name="Zhang Y."/>
            <person name="Guo Z."/>
        </authorList>
    </citation>
    <scope>NUCLEOTIDE SEQUENCE [LARGE SCALE GENOMIC DNA]</scope>
    <source>
        <strain evidence="6">JGI-4</strain>
    </source>
</reference>
<evidence type="ECO:0000313" key="7">
    <source>
        <dbReference type="Proteomes" id="UP000182011"/>
    </source>
</evidence>
<dbReference type="InterPro" id="IPR036388">
    <property type="entry name" value="WH-like_DNA-bd_sf"/>
</dbReference>
<dbReference type="Proteomes" id="UP000182200">
    <property type="component" value="Unassembled WGS sequence"/>
</dbReference>
<dbReference type="SMART" id="SM00418">
    <property type="entry name" value="HTH_ARSR"/>
    <property type="match status" value="1"/>
</dbReference>
<keyword evidence="1" id="KW-0805">Transcription regulation</keyword>
<dbReference type="InterPro" id="IPR051011">
    <property type="entry name" value="Metal_resp_trans_reg"/>
</dbReference>
<dbReference type="PANTHER" id="PTHR43132">
    <property type="entry name" value="ARSENICAL RESISTANCE OPERON REPRESSOR ARSR-RELATED"/>
    <property type="match status" value="1"/>
</dbReference>
<accession>A0A0S4NEL0</accession>
<dbReference type="InterPro" id="IPR036390">
    <property type="entry name" value="WH_DNA-bd_sf"/>
</dbReference>
<dbReference type="Pfam" id="PF01022">
    <property type="entry name" value="HTH_5"/>
    <property type="match status" value="1"/>
</dbReference>
<feature type="domain" description="HTH arsR-type" evidence="4">
    <location>
        <begin position="1"/>
        <end position="98"/>
    </location>
</feature>
<dbReference type="GO" id="GO:0003700">
    <property type="term" value="F:DNA-binding transcription factor activity"/>
    <property type="evidence" value="ECO:0007669"/>
    <property type="project" value="InterPro"/>
</dbReference>
<dbReference type="InterPro" id="IPR001845">
    <property type="entry name" value="HTH_ArsR_DNA-bd_dom"/>
</dbReference>
<dbReference type="PANTHER" id="PTHR43132:SF2">
    <property type="entry name" value="ARSENICAL RESISTANCE OPERON REPRESSOR ARSR-RELATED"/>
    <property type="match status" value="1"/>
</dbReference>
<dbReference type="AlphaFoldDB" id="A0A0N7MQ95"/>
<accession>A0A0P1LT84</accession>
<keyword evidence="2" id="KW-0238">DNA-binding</keyword>
<evidence type="ECO:0000313" key="8">
    <source>
        <dbReference type="Proteomes" id="UP000182200"/>
    </source>
</evidence>
<dbReference type="NCBIfam" id="NF033788">
    <property type="entry name" value="HTH_metalloreg"/>
    <property type="match status" value="1"/>
</dbReference>
<keyword evidence="8" id="KW-1185">Reference proteome</keyword>
<dbReference type="CDD" id="cd00090">
    <property type="entry name" value="HTH_ARSR"/>
    <property type="match status" value="1"/>
</dbReference>
<proteinExistence type="predicted"/>
<accession>A0A0P1MWZ3</accession>
<keyword evidence="3" id="KW-0804">Transcription</keyword>
<accession>A0A0P1P6J1</accession>
<evidence type="ECO:0000256" key="3">
    <source>
        <dbReference type="ARBA" id="ARBA00023163"/>
    </source>
</evidence>